<reference evidence="1" key="1">
    <citation type="submission" date="2024-05" db="EMBL/GenBank/DDBJ databases">
        <authorList>
            <person name="Su C."/>
        </authorList>
    </citation>
    <scope>NUCLEOTIDE SEQUENCE</scope>
</reference>
<evidence type="ECO:0008006" key="2">
    <source>
        <dbReference type="Google" id="ProtNLM"/>
    </source>
</evidence>
<name>A0AAU8EI53_9CAUD</name>
<dbReference type="EMBL" id="PP861117">
    <property type="protein sequence ID" value="XCH00457.1"/>
    <property type="molecule type" value="Genomic_DNA"/>
</dbReference>
<proteinExistence type="predicted"/>
<protein>
    <recommendedName>
        <fullName evidence="2">Thioredoxin</fullName>
    </recommendedName>
</protein>
<evidence type="ECO:0000313" key="1">
    <source>
        <dbReference type="EMBL" id="XCH00457.1"/>
    </source>
</evidence>
<accession>A0AAU8EI53</accession>
<sequence>MAFEYTPWADAWNWLCEGEHGVVKCAMLVDNSCPQCNKFHDEVIAKLEEAYTWFEVRFVEAKSVPFPPAASPTGYFTYNYRDEKLAFPEIRQGAGPAPLVEKDIVAMHHMNIHQSHYKDLNDEITQFFNNNIDIQNYRKTHPEEVTQ</sequence>
<organism evidence="1">
    <name type="scientific">Synechococcus phage QB2</name>
    <dbReference type="NCBI Taxonomy" id="3159453"/>
    <lineage>
        <taxon>Viruses</taxon>
        <taxon>Duplodnaviria</taxon>
        <taxon>Heunggongvirae</taxon>
        <taxon>Uroviricota</taxon>
        <taxon>Caudoviricetes</taxon>
        <taxon>Pantevenvirales</taxon>
        <taxon>Kyanoviridae</taxon>
    </lineage>
</organism>